<proteinExistence type="predicted"/>
<keyword evidence="3" id="KW-0472">Membrane</keyword>
<name>A0A6P8ILL7_ACTTE</name>
<dbReference type="Gene3D" id="2.10.60.10">
    <property type="entry name" value="CD59"/>
    <property type="match status" value="1"/>
</dbReference>
<dbReference type="KEGG" id="aten:116302406"/>
<dbReference type="GeneID" id="116302406"/>
<dbReference type="InterPro" id="IPR045860">
    <property type="entry name" value="Snake_toxin-like_sf"/>
</dbReference>
<dbReference type="RefSeq" id="XP_031567555.1">
    <property type="nucleotide sequence ID" value="XM_031711695.1"/>
</dbReference>
<evidence type="ECO:0000256" key="1">
    <source>
        <dbReference type="ARBA" id="ARBA00022729"/>
    </source>
</evidence>
<keyword evidence="1" id="KW-0732">Signal</keyword>
<keyword evidence="4" id="KW-1185">Reference proteome</keyword>
<protein>
    <submittedName>
        <fullName evidence="5">Uncharacterized protein LOC116302406</fullName>
    </submittedName>
</protein>
<evidence type="ECO:0000256" key="2">
    <source>
        <dbReference type="ARBA" id="ARBA00023157"/>
    </source>
</evidence>
<evidence type="ECO:0000256" key="3">
    <source>
        <dbReference type="SAM" id="Phobius"/>
    </source>
</evidence>
<dbReference type="PANTHER" id="PTHR10036">
    <property type="entry name" value="CD59 GLYCOPROTEIN"/>
    <property type="match status" value="1"/>
</dbReference>
<dbReference type="OrthoDB" id="5955098at2759"/>
<dbReference type="InParanoid" id="A0A6P8ILL7"/>
<keyword evidence="3" id="KW-0812">Transmembrane</keyword>
<keyword evidence="3" id="KW-1133">Transmembrane helix</keyword>
<evidence type="ECO:0000313" key="5">
    <source>
        <dbReference type="RefSeq" id="XP_031567555.1"/>
    </source>
</evidence>
<feature type="transmembrane region" description="Helical" evidence="3">
    <location>
        <begin position="128"/>
        <end position="147"/>
    </location>
</feature>
<dbReference type="AlphaFoldDB" id="A0A6P8ILL7"/>
<dbReference type="Proteomes" id="UP000515163">
    <property type="component" value="Unplaced"/>
</dbReference>
<evidence type="ECO:0000313" key="4">
    <source>
        <dbReference type="Proteomes" id="UP000515163"/>
    </source>
</evidence>
<dbReference type="SUPFAM" id="SSF57302">
    <property type="entry name" value="Snake toxin-like"/>
    <property type="match status" value="1"/>
</dbReference>
<reference evidence="5" key="1">
    <citation type="submission" date="2025-08" db="UniProtKB">
        <authorList>
            <consortium name="RefSeq"/>
        </authorList>
    </citation>
    <scope>IDENTIFICATION</scope>
    <source>
        <tissue evidence="5">Tentacle</tissue>
    </source>
</reference>
<feature type="transmembrane region" description="Helical" evidence="3">
    <location>
        <begin position="6"/>
        <end position="23"/>
    </location>
</feature>
<organism evidence="4 5">
    <name type="scientific">Actinia tenebrosa</name>
    <name type="common">Australian red waratah sea anemone</name>
    <dbReference type="NCBI Taxonomy" id="6105"/>
    <lineage>
        <taxon>Eukaryota</taxon>
        <taxon>Metazoa</taxon>
        <taxon>Cnidaria</taxon>
        <taxon>Anthozoa</taxon>
        <taxon>Hexacorallia</taxon>
        <taxon>Actiniaria</taxon>
        <taxon>Actiniidae</taxon>
        <taxon>Actinia</taxon>
    </lineage>
</organism>
<accession>A0A6P8ILL7</accession>
<sequence length="148" mass="16543">MESSNIGFVFFLAFNVVIPRAFCLECYSCKSHVSWEDCEENKAIVVCSDPSLDTCVKAHRAFVQLNGQATQRFQKYCFNYGDCNKKSCMDTNEVKKGSWCEIECCNTTLCNTGVTPLARKRNGSGSHMAFASANQVVIMMLIALVFVF</sequence>
<gene>
    <name evidence="5" type="primary">LOC116302406</name>
</gene>
<keyword evidence="2" id="KW-1015">Disulfide bond</keyword>